<name>A0A316YNV6_9BASI</name>
<evidence type="ECO:0000256" key="5">
    <source>
        <dbReference type="ARBA" id="ARBA00022853"/>
    </source>
</evidence>
<evidence type="ECO:0000256" key="2">
    <source>
        <dbReference type="ARBA" id="ARBA00022723"/>
    </source>
</evidence>
<evidence type="ECO:0000256" key="6">
    <source>
        <dbReference type="ARBA" id="ARBA00023015"/>
    </source>
</evidence>
<keyword evidence="3" id="KW-0863">Zinc-finger</keyword>
<dbReference type="GO" id="GO:0008270">
    <property type="term" value="F:zinc ion binding"/>
    <property type="evidence" value="ECO:0007669"/>
    <property type="project" value="UniProtKB-KW"/>
</dbReference>
<accession>A0A316YNV6</accession>
<evidence type="ECO:0000256" key="7">
    <source>
        <dbReference type="ARBA" id="ARBA00023159"/>
    </source>
</evidence>
<dbReference type="AlphaFoldDB" id="A0A316YNV6"/>
<dbReference type="Gene3D" id="3.30.160.60">
    <property type="entry name" value="Classic Zinc Finger"/>
    <property type="match status" value="1"/>
</dbReference>
<proteinExistence type="inferred from homology"/>
<keyword evidence="6" id="KW-0805">Transcription regulation</keyword>
<keyword evidence="13" id="KW-1185">Reference proteome</keyword>
<comment type="subcellular location">
    <subcellularLocation>
        <location evidence="1 10">Nucleus</location>
    </subcellularLocation>
</comment>
<evidence type="ECO:0000256" key="8">
    <source>
        <dbReference type="ARBA" id="ARBA00023163"/>
    </source>
</evidence>
<keyword evidence="5" id="KW-0156">Chromatin regulator</keyword>
<evidence type="ECO:0000313" key="13">
    <source>
        <dbReference type="Proteomes" id="UP000245768"/>
    </source>
</evidence>
<dbReference type="STRING" id="215250.A0A316YNV6"/>
<comment type="similarity">
    <text evidence="10">Belongs to the SGF11 family.</text>
</comment>
<evidence type="ECO:0000256" key="3">
    <source>
        <dbReference type="ARBA" id="ARBA00022771"/>
    </source>
</evidence>
<keyword evidence="4" id="KW-0862">Zinc</keyword>
<dbReference type="GO" id="GO:0070461">
    <property type="term" value="C:SAGA-type complex"/>
    <property type="evidence" value="ECO:0007669"/>
    <property type="project" value="UniProtKB-ARBA"/>
</dbReference>
<dbReference type="RefSeq" id="XP_025378157.1">
    <property type="nucleotide sequence ID" value="XM_025517966.1"/>
</dbReference>
<evidence type="ECO:0000256" key="1">
    <source>
        <dbReference type="ARBA" id="ARBA00004123"/>
    </source>
</evidence>
<evidence type="ECO:0000256" key="9">
    <source>
        <dbReference type="ARBA" id="ARBA00023242"/>
    </source>
</evidence>
<dbReference type="InterPro" id="IPR013246">
    <property type="entry name" value="SAGA_su_Sgf11"/>
</dbReference>
<feature type="compositionally biased region" description="Basic and acidic residues" evidence="11">
    <location>
        <begin position="102"/>
        <end position="116"/>
    </location>
</feature>
<feature type="compositionally biased region" description="Polar residues" evidence="11">
    <location>
        <begin position="120"/>
        <end position="131"/>
    </location>
</feature>
<feature type="compositionally biased region" description="Acidic residues" evidence="11">
    <location>
        <begin position="234"/>
        <end position="281"/>
    </location>
</feature>
<sequence>MGSVCSCQAEHHAQSAPAAASSANAGNGTEGSAANGASGEAASAAATPQPKGLDIYHNNPLLACLVCSRQVSANRYAQHLASCVGVGKGGIARRKGKAGGAAKDRSKVKSALEARKRAGLSQSNGNGSRMGTPTPTPTATSDDEGGNRKSRSLADSLGVHSGKRTASASPGPKAKQARTGTPAVLSAAANSSQPLTASPLNPNRYQSSTSAALASSLKGKGSTGKEKKRKREDNEDEDGDDEDGEEADDDEEDDDDGGDDADDDEDDEEEDDDDDESEADSDGNASSPDVPLGSSRPNDALAKASTGLPLSQSGIERSKGSDGEYIGGYLAYFVLACPPHVSQLTNLTHADVESASAQSEPDDDF</sequence>
<dbReference type="GO" id="GO:0006325">
    <property type="term" value="P:chromatin organization"/>
    <property type="evidence" value="ECO:0007669"/>
    <property type="project" value="UniProtKB-KW"/>
</dbReference>
<feature type="region of interest" description="Disordered" evidence="11">
    <location>
        <begin position="89"/>
        <end position="324"/>
    </location>
</feature>
<evidence type="ECO:0000313" key="12">
    <source>
        <dbReference type="EMBL" id="PWN90959.1"/>
    </source>
</evidence>
<reference evidence="12 13" key="1">
    <citation type="journal article" date="2018" name="Mol. Biol. Evol.">
        <title>Broad Genomic Sampling Reveals a Smut Pathogenic Ancestry of the Fungal Clade Ustilaginomycotina.</title>
        <authorList>
            <person name="Kijpornyongpan T."/>
            <person name="Mondo S.J."/>
            <person name="Barry K."/>
            <person name="Sandor L."/>
            <person name="Lee J."/>
            <person name="Lipzen A."/>
            <person name="Pangilinan J."/>
            <person name="LaButti K."/>
            <person name="Hainaut M."/>
            <person name="Henrissat B."/>
            <person name="Grigoriev I.V."/>
            <person name="Spatafora J.W."/>
            <person name="Aime M.C."/>
        </authorList>
    </citation>
    <scope>NUCLEOTIDE SEQUENCE [LARGE SCALE GENOMIC DNA]</scope>
    <source>
        <strain evidence="12 13">MCA 4198</strain>
    </source>
</reference>
<organism evidence="12 13">
    <name type="scientific">Acaromyces ingoldii</name>
    <dbReference type="NCBI Taxonomy" id="215250"/>
    <lineage>
        <taxon>Eukaryota</taxon>
        <taxon>Fungi</taxon>
        <taxon>Dikarya</taxon>
        <taxon>Basidiomycota</taxon>
        <taxon>Ustilaginomycotina</taxon>
        <taxon>Exobasidiomycetes</taxon>
        <taxon>Exobasidiales</taxon>
        <taxon>Cryptobasidiaceae</taxon>
        <taxon>Acaromyces</taxon>
    </lineage>
</organism>
<dbReference type="OrthoDB" id="21557at2759"/>
<dbReference type="GeneID" id="37039882"/>
<dbReference type="InParanoid" id="A0A316YNV6"/>
<feature type="compositionally biased region" description="Polar residues" evidence="11">
    <location>
        <begin position="188"/>
        <end position="206"/>
    </location>
</feature>
<keyword evidence="7 10" id="KW-0010">Activator</keyword>
<dbReference type="Pfam" id="PF08209">
    <property type="entry name" value="Sgf11"/>
    <property type="match status" value="1"/>
</dbReference>
<evidence type="ECO:0000256" key="4">
    <source>
        <dbReference type="ARBA" id="ARBA00022833"/>
    </source>
</evidence>
<dbReference type="Proteomes" id="UP000245768">
    <property type="component" value="Unassembled WGS sequence"/>
</dbReference>
<feature type="region of interest" description="Disordered" evidence="11">
    <location>
        <begin position="16"/>
        <end position="45"/>
    </location>
</feature>
<protein>
    <recommendedName>
        <fullName evidence="10">SAGA-associated factor 11</fullName>
    </recommendedName>
</protein>
<keyword evidence="8" id="KW-0804">Transcription</keyword>
<evidence type="ECO:0000256" key="10">
    <source>
        <dbReference type="RuleBase" id="RU261113"/>
    </source>
</evidence>
<evidence type="ECO:0000256" key="11">
    <source>
        <dbReference type="SAM" id="MobiDB-lite"/>
    </source>
</evidence>
<gene>
    <name evidence="12" type="ORF">FA10DRAFT_128351</name>
</gene>
<dbReference type="GO" id="GO:0005634">
    <property type="term" value="C:nucleus"/>
    <property type="evidence" value="ECO:0007669"/>
    <property type="project" value="UniProtKB-SubCell"/>
</dbReference>
<keyword evidence="9" id="KW-0539">Nucleus</keyword>
<dbReference type="EMBL" id="KZ819636">
    <property type="protein sequence ID" value="PWN90959.1"/>
    <property type="molecule type" value="Genomic_DNA"/>
</dbReference>
<keyword evidence="2" id="KW-0479">Metal-binding</keyword>
<feature type="compositionally biased region" description="Low complexity" evidence="11">
    <location>
        <begin position="207"/>
        <end position="220"/>
    </location>
</feature>